<dbReference type="Gene3D" id="3.10.180.10">
    <property type="entry name" value="2,3-Dihydroxybiphenyl 1,2-Dioxygenase, domain 1"/>
    <property type="match status" value="2"/>
</dbReference>
<dbReference type="InterPro" id="IPR029068">
    <property type="entry name" value="Glyas_Bleomycin-R_OHBP_Dase"/>
</dbReference>
<dbReference type="FunFam" id="3.10.180.10:FF:000001">
    <property type="entry name" value="4-hydroxyphenylpyruvate dioxygenase"/>
    <property type="match status" value="1"/>
</dbReference>
<dbReference type="EMBL" id="CAIZ01000155">
    <property type="protein sequence ID" value="CCH71192.1"/>
    <property type="molecule type" value="Genomic_DNA"/>
</dbReference>
<dbReference type="OrthoDB" id="9780241at2"/>
<dbReference type="GO" id="GO:0006572">
    <property type="term" value="P:L-tyrosine catabolic process"/>
    <property type="evidence" value="ECO:0007669"/>
    <property type="project" value="TreeGrafter"/>
</dbReference>
<name>N0E2U5_9MICO</name>
<evidence type="ECO:0000313" key="8">
    <source>
        <dbReference type="Proteomes" id="UP000013167"/>
    </source>
</evidence>
<dbReference type="InterPro" id="IPR041736">
    <property type="entry name" value="4OHPhenylPyrv_dOase_N"/>
</dbReference>
<dbReference type="InterPro" id="IPR041735">
    <property type="entry name" value="4OHPhenylPyrv_dOase_C"/>
</dbReference>
<evidence type="ECO:0000256" key="3">
    <source>
        <dbReference type="ARBA" id="ARBA00022737"/>
    </source>
</evidence>
<keyword evidence="3" id="KW-0677">Repeat</keyword>
<keyword evidence="7" id="KW-0223">Dioxygenase</keyword>
<dbReference type="Proteomes" id="UP000013167">
    <property type="component" value="Unassembled WGS sequence"/>
</dbReference>
<sequence>MTETTTSQHIELTDQERDAGLNLQQLKELVGLVDYDAAKDPFPVTGWDAIVFIVGNATQAAHYYQSVWGMELIAYSGPENGNRDHKAFVLKSGSIKFVLKGAVSPDSPLIAHHAKHGDGVVDIGLEVPDVDRCIAQARRAGATVLEEPHVIEDEFGKVRLASIATYGETRHTLVQLEVDGVRYAGPHVPGYVPRTSGYVKREGAPKRLFQALDHVVGNVELGKMDDWVAFYNKVMGFVNMAEFVGDDIATDYSALMSKVVANGNHRVKFPLNEPAIAKKRSQIDEYLDFYAGPGAQHLALATNDILDTVDRLRAEGVEFLDTPDAYYEDDELRARIGEVRVPVEELQKRKILVDRDEDGYLLQIFTKPLGDRPTVFFEIIERHGSLGFGKGNFKALFESIEREQDKRGNL</sequence>
<dbReference type="Pfam" id="PF00903">
    <property type="entry name" value="Glyoxalase"/>
    <property type="match status" value="2"/>
</dbReference>
<dbReference type="EC" id="1.13.11.27" evidence="7"/>
<evidence type="ECO:0000256" key="4">
    <source>
        <dbReference type="ARBA" id="ARBA00023004"/>
    </source>
</evidence>
<evidence type="ECO:0000256" key="2">
    <source>
        <dbReference type="ARBA" id="ARBA00022723"/>
    </source>
</evidence>
<keyword evidence="4 5" id="KW-0408">Iron</keyword>
<feature type="binding site" evidence="5">
    <location>
        <position position="378"/>
    </location>
    <ligand>
        <name>Fe cation</name>
        <dbReference type="ChEBI" id="CHEBI:24875"/>
    </ligand>
</feature>
<dbReference type="PIRSF" id="PIRSF009283">
    <property type="entry name" value="HPP_dOase"/>
    <property type="match status" value="1"/>
</dbReference>
<feature type="binding site" evidence="5">
    <location>
        <position position="214"/>
    </location>
    <ligand>
        <name>Fe cation</name>
        <dbReference type="ChEBI" id="CHEBI:24875"/>
    </ligand>
</feature>
<feature type="domain" description="VOC" evidence="6">
    <location>
        <begin position="46"/>
        <end position="176"/>
    </location>
</feature>
<evidence type="ECO:0000259" key="6">
    <source>
        <dbReference type="PROSITE" id="PS51819"/>
    </source>
</evidence>
<dbReference type="CDD" id="cd08342">
    <property type="entry name" value="HPPD_N_like"/>
    <property type="match status" value="1"/>
</dbReference>
<dbReference type="HOGENOM" id="CLU_034004_1_1_11"/>
<feature type="binding site" evidence="5">
    <location>
        <position position="297"/>
    </location>
    <ligand>
        <name>Fe cation</name>
        <dbReference type="ChEBI" id="CHEBI:24875"/>
    </ligand>
</feature>
<dbReference type="AlphaFoldDB" id="N0E2U5"/>
<proteinExistence type="inferred from homology"/>
<dbReference type="SUPFAM" id="SSF54593">
    <property type="entry name" value="Glyoxalase/Bleomycin resistance protein/Dihydroxybiphenyl dioxygenase"/>
    <property type="match status" value="1"/>
</dbReference>
<keyword evidence="2 5" id="KW-0479">Metal-binding</keyword>
<comment type="similarity">
    <text evidence="1">Belongs to the 4HPPD family.</text>
</comment>
<dbReference type="PANTHER" id="PTHR11959">
    <property type="entry name" value="4-HYDROXYPHENYLPYRUVATE DIOXYGENASE"/>
    <property type="match status" value="1"/>
</dbReference>
<comment type="cofactor">
    <cofactor evidence="5">
        <name>Fe cation</name>
        <dbReference type="ChEBI" id="CHEBI:24875"/>
    </cofactor>
    <text evidence="5">Binds 1 Fe cation per subunit.</text>
</comment>
<keyword evidence="8" id="KW-1185">Reference proteome</keyword>
<dbReference type="GO" id="GO:0046872">
    <property type="term" value="F:metal ion binding"/>
    <property type="evidence" value="ECO:0007669"/>
    <property type="project" value="UniProtKB-KW"/>
</dbReference>
<evidence type="ECO:0000313" key="7">
    <source>
        <dbReference type="EMBL" id="CCH71192.1"/>
    </source>
</evidence>
<accession>N0E2U5</accession>
<dbReference type="CDD" id="cd07250">
    <property type="entry name" value="HPPD_C_like"/>
    <property type="match status" value="1"/>
</dbReference>
<dbReference type="InterPro" id="IPR005956">
    <property type="entry name" value="4OHPhenylPyrv_dOase"/>
</dbReference>
<dbReference type="eggNOG" id="COG3185">
    <property type="taxonomic scope" value="Bacteria"/>
</dbReference>
<dbReference type="InterPro" id="IPR004360">
    <property type="entry name" value="Glyas_Fos-R_dOase_dom"/>
</dbReference>
<feature type="domain" description="VOC" evidence="6">
    <location>
        <begin position="211"/>
        <end position="367"/>
    </location>
</feature>
<dbReference type="NCBIfam" id="TIGR01263">
    <property type="entry name" value="4HPPD"/>
    <property type="match status" value="1"/>
</dbReference>
<comment type="caution">
    <text evidence="7">The sequence shown here is derived from an EMBL/GenBank/DDBJ whole genome shotgun (WGS) entry which is preliminary data.</text>
</comment>
<dbReference type="PROSITE" id="PS51819">
    <property type="entry name" value="VOC"/>
    <property type="match status" value="2"/>
</dbReference>
<reference evidence="7 8" key="1">
    <citation type="journal article" date="2013" name="ISME J.">
        <title>A metabolic model for members of the genus Tetrasphaera involved in enhanced biological phosphorus removal.</title>
        <authorList>
            <person name="Kristiansen R."/>
            <person name="Nguyen H.T.T."/>
            <person name="Saunders A.M."/>
            <person name="Nielsen J.L."/>
            <person name="Wimmer R."/>
            <person name="Le V.Q."/>
            <person name="McIlroy S.J."/>
            <person name="Petrovski S."/>
            <person name="Seviour R.J."/>
            <person name="Calteau A."/>
            <person name="Nielsen K.L."/>
            <person name="Nielsen P.H."/>
        </authorList>
    </citation>
    <scope>NUCLEOTIDE SEQUENCE [LARGE SCALE GENOMIC DNA]</scope>
    <source>
        <strain evidence="7 8">Lp2</strain>
    </source>
</reference>
<evidence type="ECO:0000256" key="5">
    <source>
        <dbReference type="PIRSR" id="PIRSR009283-1"/>
    </source>
</evidence>
<evidence type="ECO:0000256" key="1">
    <source>
        <dbReference type="ARBA" id="ARBA00005877"/>
    </source>
</evidence>
<protein>
    <submittedName>
        <fullName evidence="7">4-hydroxyphenylpyruvate dioxygenase</fullName>
        <ecNumber evidence="7">1.13.11.27</ecNumber>
    </submittedName>
</protein>
<dbReference type="RefSeq" id="WP_010851023.1">
    <property type="nucleotide sequence ID" value="NZ_HF570956.1"/>
</dbReference>
<gene>
    <name evidence="7" type="primary">hpd</name>
    <name evidence="7" type="ORF">BN10_820028</name>
</gene>
<dbReference type="STRING" id="1193181.BN10_820028"/>
<dbReference type="InterPro" id="IPR037523">
    <property type="entry name" value="VOC_core"/>
</dbReference>
<keyword evidence="7" id="KW-0560">Oxidoreductase</keyword>
<keyword evidence="7" id="KW-0670">Pyruvate</keyword>
<dbReference type="PANTHER" id="PTHR11959:SF1">
    <property type="entry name" value="4-HYDROXYPHENYLPYRUVATE DIOXYGENASE"/>
    <property type="match status" value="1"/>
</dbReference>
<organism evidence="7 8">
    <name type="scientific">Phycicoccus elongatus Lp2</name>
    <dbReference type="NCBI Taxonomy" id="1193181"/>
    <lineage>
        <taxon>Bacteria</taxon>
        <taxon>Bacillati</taxon>
        <taxon>Actinomycetota</taxon>
        <taxon>Actinomycetes</taxon>
        <taxon>Micrococcales</taxon>
        <taxon>Intrasporangiaceae</taxon>
        <taxon>Phycicoccus</taxon>
    </lineage>
</organism>
<dbReference type="GO" id="GO:0003868">
    <property type="term" value="F:4-hydroxyphenylpyruvate dioxygenase activity"/>
    <property type="evidence" value="ECO:0007669"/>
    <property type="project" value="UniProtKB-EC"/>
</dbReference>